<organism evidence="4 5">
    <name type="scientific">Arthrobacter ginkgonis</name>
    <dbReference type="NCBI Taxonomy" id="1630594"/>
    <lineage>
        <taxon>Bacteria</taxon>
        <taxon>Bacillati</taxon>
        <taxon>Actinomycetota</taxon>
        <taxon>Actinomycetes</taxon>
        <taxon>Micrococcales</taxon>
        <taxon>Micrococcaceae</taxon>
        <taxon>Arthrobacter</taxon>
    </lineage>
</organism>
<dbReference type="PANTHER" id="PTHR43022:SF1">
    <property type="entry name" value="PROTEIN SMF"/>
    <property type="match status" value="1"/>
</dbReference>
<sequence length="451" mass="46210">MSAPDAVRIARAGLARLMEPSDLTGLALVAVAGPEEAFRLIGARDGKAPAREQQAVAELLEGVAASRAEHRLDAGLERWRPRLPDAAPARDLDTMRRLGGGLLVPEDAGWPGQFDALGLGAPLCLWWRGAVEPAALPPVQDLMAVVGSRDATAYGRQVTSELASALVREAVTVVSGGAYGIDARAHEAALAAFDGLGGPAGTGATATAPGTLPGPCGGRPPTVAVMAGGLDRFYPAGNEDLLRRVAAAGVLLAEVSPGTAPTRWRFLQRNRLIAALCAATVVVEARWRSGALTTAHRAAEMGREVGAVPGSVYSANSAGCHRLLREGAALAVTDAAEALELLGGRPRPSSPTGSPGGERAPAHPLDVAGGGDTAGSREAVRSRDAARPHDGLDIQDLLLLDALPVRSASTPDKLAVVAGLGIGAVLGGLSRLQARGLARRLGDGWQRTRPD</sequence>
<feature type="domain" description="Smf/DprA SLOG" evidence="3">
    <location>
        <begin position="221"/>
        <end position="341"/>
    </location>
</feature>
<dbReference type="Proteomes" id="UP001500752">
    <property type="component" value="Unassembled WGS sequence"/>
</dbReference>
<evidence type="ECO:0000313" key="4">
    <source>
        <dbReference type="EMBL" id="GAA3670024.1"/>
    </source>
</evidence>
<gene>
    <name evidence="4" type="primary">dprA</name>
    <name evidence="4" type="ORF">GCM10023081_05410</name>
</gene>
<dbReference type="RefSeq" id="WP_345148291.1">
    <property type="nucleotide sequence ID" value="NZ_BAABEO010000008.1"/>
</dbReference>
<name>A0ABP7BWH6_9MICC</name>
<reference evidence="5" key="1">
    <citation type="journal article" date="2019" name="Int. J. Syst. Evol. Microbiol.">
        <title>The Global Catalogue of Microorganisms (GCM) 10K type strain sequencing project: providing services to taxonomists for standard genome sequencing and annotation.</title>
        <authorList>
            <consortium name="The Broad Institute Genomics Platform"/>
            <consortium name="The Broad Institute Genome Sequencing Center for Infectious Disease"/>
            <person name="Wu L."/>
            <person name="Ma J."/>
        </authorList>
    </citation>
    <scope>NUCLEOTIDE SEQUENCE [LARGE SCALE GENOMIC DNA]</scope>
    <source>
        <strain evidence="5">JCM 30742</strain>
    </source>
</reference>
<dbReference type="SUPFAM" id="SSF102405">
    <property type="entry name" value="MCP/YpsA-like"/>
    <property type="match status" value="1"/>
</dbReference>
<dbReference type="InterPro" id="IPR003488">
    <property type="entry name" value="DprA"/>
</dbReference>
<feature type="domain" description="Smf/DprA SLOG" evidence="3">
    <location>
        <begin position="103"/>
        <end position="192"/>
    </location>
</feature>
<dbReference type="Pfam" id="PF02481">
    <property type="entry name" value="DNA_processg_A"/>
    <property type="match status" value="2"/>
</dbReference>
<dbReference type="Gene3D" id="3.40.50.450">
    <property type="match status" value="1"/>
</dbReference>
<keyword evidence="5" id="KW-1185">Reference proteome</keyword>
<evidence type="ECO:0000313" key="5">
    <source>
        <dbReference type="Proteomes" id="UP001500752"/>
    </source>
</evidence>
<evidence type="ECO:0000256" key="2">
    <source>
        <dbReference type="SAM" id="MobiDB-lite"/>
    </source>
</evidence>
<protein>
    <submittedName>
        <fullName evidence="4">DNA-processing protein DprA</fullName>
    </submittedName>
</protein>
<proteinExistence type="inferred from homology"/>
<comment type="similarity">
    <text evidence="1">Belongs to the DprA/Smf family.</text>
</comment>
<accession>A0ABP7BWH6</accession>
<evidence type="ECO:0000259" key="3">
    <source>
        <dbReference type="Pfam" id="PF02481"/>
    </source>
</evidence>
<dbReference type="EMBL" id="BAABEO010000008">
    <property type="protein sequence ID" value="GAA3670024.1"/>
    <property type="molecule type" value="Genomic_DNA"/>
</dbReference>
<feature type="region of interest" description="Disordered" evidence="2">
    <location>
        <begin position="341"/>
        <end position="376"/>
    </location>
</feature>
<dbReference type="PANTHER" id="PTHR43022">
    <property type="entry name" value="PROTEIN SMF"/>
    <property type="match status" value="1"/>
</dbReference>
<comment type="caution">
    <text evidence="4">The sequence shown here is derived from an EMBL/GenBank/DDBJ whole genome shotgun (WGS) entry which is preliminary data.</text>
</comment>
<dbReference type="InterPro" id="IPR057666">
    <property type="entry name" value="DrpA_SLOG"/>
</dbReference>
<evidence type="ECO:0000256" key="1">
    <source>
        <dbReference type="ARBA" id="ARBA00006525"/>
    </source>
</evidence>
<feature type="compositionally biased region" description="Low complexity" evidence="2">
    <location>
        <begin position="341"/>
        <end position="359"/>
    </location>
</feature>